<accession>A0AAN4W2H6</accession>
<evidence type="ECO:0000313" key="1">
    <source>
        <dbReference type="EMBL" id="GJM63408.1"/>
    </source>
</evidence>
<dbReference type="Proteomes" id="UP001310022">
    <property type="component" value="Unassembled WGS sequence"/>
</dbReference>
<dbReference type="RefSeq" id="WP_338238574.1">
    <property type="nucleotide sequence ID" value="NZ_BQKE01000002.1"/>
</dbReference>
<reference evidence="1 2" key="1">
    <citation type="submission" date="2021-12" db="EMBL/GenBank/DDBJ databases">
        <title>Genome sequencing of bacteria with rrn-lacking chromosome and rrn-plasmid.</title>
        <authorList>
            <person name="Anda M."/>
            <person name="Iwasaki W."/>
        </authorList>
    </citation>
    <scope>NUCLEOTIDE SEQUENCE [LARGE SCALE GENOMIC DNA]</scope>
    <source>
        <strain evidence="1 2">NBRC 15940</strain>
    </source>
</reference>
<protein>
    <submittedName>
        <fullName evidence="1">Uncharacterized protein</fullName>
    </submittedName>
</protein>
<sequence>MDLIAEYAFVLLDGPTRVLDMYLPKKTKMRKLFDLAVQKGLDDKGAAKMIYASRPSDKRYLMLKRNLIQKLAEIYVFSTLQNRESDDYLQIKSELLAQTLLVERLLNKNVYHNAEKILKKALVRAERVELLGEQLQIALKLRDMYSMQGFPDKTSEQVIKIEELMAKYAVLERVEGYEKLLDSKIKFSLHKSPAMKIFCEELLQKTQEAHQKLDSPFVKYTLFYIALIKAFVDNNFVAYGKWIEKMAQLVREFPFLFTPARKIQLFFHHAKYYRGIRELEQARDYGERCLALTAYKAYNKFDVQLFMVDIHLKLGDYRRANAIIHEVLKVSQFSHLHEVDKGKWEIFRYYTALLAAGSGEGDFEGVERLFEKGYPARRDKLAANIQVLLLKPFVEIVREGEEYDLLNIAHNFQVYRHRHLRNFGEPRTMLFYEAMVEACMVNFDKAHRPEIIEKLNRALSDYPQFDELELIPYDQLLALGFQLSSALV</sequence>
<keyword evidence="2" id="KW-1185">Reference proteome</keyword>
<comment type="caution">
    <text evidence="1">The sequence shown here is derived from an EMBL/GenBank/DDBJ whole genome shotgun (WGS) entry which is preliminary data.</text>
</comment>
<gene>
    <name evidence="1" type="ORF">PEDI_39600</name>
</gene>
<name>A0AAN4W2H6_9BACT</name>
<dbReference type="EMBL" id="BQKE01000002">
    <property type="protein sequence ID" value="GJM63408.1"/>
    <property type="molecule type" value="Genomic_DNA"/>
</dbReference>
<proteinExistence type="predicted"/>
<evidence type="ECO:0000313" key="2">
    <source>
        <dbReference type="Proteomes" id="UP001310022"/>
    </source>
</evidence>
<dbReference type="AlphaFoldDB" id="A0AAN4W2H6"/>
<organism evidence="1 2">
    <name type="scientific">Persicobacter diffluens</name>
    <dbReference type="NCBI Taxonomy" id="981"/>
    <lineage>
        <taxon>Bacteria</taxon>
        <taxon>Pseudomonadati</taxon>
        <taxon>Bacteroidota</taxon>
        <taxon>Cytophagia</taxon>
        <taxon>Cytophagales</taxon>
        <taxon>Persicobacteraceae</taxon>
        <taxon>Persicobacter</taxon>
    </lineage>
</organism>